<keyword evidence="7" id="KW-0924">Ammonia transport</keyword>
<dbReference type="Gene3D" id="1.10.3430.10">
    <property type="entry name" value="Ammonium transporter AmtB like domains"/>
    <property type="match status" value="1"/>
</dbReference>
<evidence type="ECO:0000256" key="6">
    <source>
        <dbReference type="ARBA" id="ARBA00023136"/>
    </source>
</evidence>
<protein>
    <recommendedName>
        <fullName evidence="9">Ammonium transporter AmtB-like domain-containing protein</fullName>
    </recommendedName>
</protein>
<feature type="transmembrane region" description="Helical" evidence="8">
    <location>
        <begin position="44"/>
        <end position="62"/>
    </location>
</feature>
<dbReference type="GO" id="GO:0008519">
    <property type="term" value="F:ammonium channel activity"/>
    <property type="evidence" value="ECO:0007669"/>
    <property type="project" value="InterPro"/>
</dbReference>
<evidence type="ECO:0000256" key="8">
    <source>
        <dbReference type="SAM" id="Phobius"/>
    </source>
</evidence>
<comment type="caution">
    <text evidence="10">The sequence shown here is derived from an EMBL/GenBank/DDBJ whole genome shotgun (WGS) entry which is preliminary data.</text>
</comment>
<feature type="transmembrane region" description="Helical" evidence="8">
    <location>
        <begin position="12"/>
        <end position="32"/>
    </location>
</feature>
<evidence type="ECO:0000256" key="5">
    <source>
        <dbReference type="ARBA" id="ARBA00022989"/>
    </source>
</evidence>
<evidence type="ECO:0000259" key="9">
    <source>
        <dbReference type="Pfam" id="PF00909"/>
    </source>
</evidence>
<proteinExistence type="inferred from homology"/>
<evidence type="ECO:0000256" key="7">
    <source>
        <dbReference type="ARBA" id="ARBA00023177"/>
    </source>
</evidence>
<keyword evidence="6 8" id="KW-0472">Membrane</keyword>
<evidence type="ECO:0000256" key="4">
    <source>
        <dbReference type="ARBA" id="ARBA00022692"/>
    </source>
</evidence>
<dbReference type="InterPro" id="IPR029020">
    <property type="entry name" value="Ammonium/urea_transptr"/>
</dbReference>
<dbReference type="PANTHER" id="PTHR11730">
    <property type="entry name" value="AMMONIUM TRANSPORTER"/>
    <property type="match status" value="1"/>
</dbReference>
<sequence length="402" mass="44034">MSGPICLLQDSTGNITVFLGLIGLTLLEYSIARKGFGQHLLVKNFLQFSLAVIVYWLIGYAFSYGDTESEFIGQENFGADKWLKNKGLYHGFCFSYSVLVGIFIIFIINLALIEKVSYITYVVFPICLLIWIWPVVVAWGWGNGWLSGVMDDDMIDNGGSITVYTFAGAFGFIGALLSGKRNNRFENPHDFKISSPEIYVTGSFLTILGVLGIGYSQASNNGGISLANMWICGSVSSVVGLKMLTFISKELNDHYIAIYQGFIAGMVFIASSAINTRPWISGLHGLMSGGVFWFGVMAVKWLKIDDPANVTGTFLIPGIFGGVLPGFIDNDFGVYFAGWESGQTLGTNVVGTVVIFLWSIFWAFVVFGILWILKVLKLGDYDSLEGALITQRGFSKGQTGKE</sequence>
<comment type="subcellular location">
    <subcellularLocation>
        <location evidence="1">Membrane</location>
        <topology evidence="1">Multi-pass membrane protein</topology>
    </subcellularLocation>
</comment>
<evidence type="ECO:0000313" key="10">
    <source>
        <dbReference type="EMBL" id="OMJ93295.1"/>
    </source>
</evidence>
<feature type="transmembrane region" description="Helical" evidence="8">
    <location>
        <begin position="348"/>
        <end position="373"/>
    </location>
</feature>
<keyword evidence="3" id="KW-0813">Transport</keyword>
<dbReference type="GO" id="GO:0097272">
    <property type="term" value="P:ammonium homeostasis"/>
    <property type="evidence" value="ECO:0007669"/>
    <property type="project" value="TreeGrafter"/>
</dbReference>
<feature type="transmembrane region" description="Helical" evidence="8">
    <location>
        <begin position="256"/>
        <end position="274"/>
    </location>
</feature>
<dbReference type="EMBL" id="MPUH01000045">
    <property type="protein sequence ID" value="OMJ93295.1"/>
    <property type="molecule type" value="Genomic_DNA"/>
</dbReference>
<reference evidence="10 11" key="1">
    <citation type="submission" date="2016-11" db="EMBL/GenBank/DDBJ databases">
        <title>The macronuclear genome of Stentor coeruleus: a giant cell with tiny introns.</title>
        <authorList>
            <person name="Slabodnick M."/>
            <person name="Ruby J.G."/>
            <person name="Reiff S.B."/>
            <person name="Swart E.C."/>
            <person name="Gosai S."/>
            <person name="Prabakaran S."/>
            <person name="Witkowska E."/>
            <person name="Larue G.E."/>
            <person name="Fisher S."/>
            <person name="Freeman R.M."/>
            <person name="Gunawardena J."/>
            <person name="Chu W."/>
            <person name="Stover N.A."/>
            <person name="Gregory B.D."/>
            <person name="Nowacki M."/>
            <person name="Derisi J."/>
            <person name="Roy S.W."/>
            <person name="Marshall W.F."/>
            <person name="Sood P."/>
        </authorList>
    </citation>
    <scope>NUCLEOTIDE SEQUENCE [LARGE SCALE GENOMIC DNA]</scope>
    <source>
        <strain evidence="10">WM001</strain>
    </source>
</reference>
<feature type="transmembrane region" description="Helical" evidence="8">
    <location>
        <begin position="280"/>
        <end position="302"/>
    </location>
</feature>
<dbReference type="AlphaFoldDB" id="A0A1R2CWC7"/>
<feature type="domain" description="Ammonium transporter AmtB-like" evidence="9">
    <location>
        <begin position="16"/>
        <end position="383"/>
    </location>
</feature>
<feature type="transmembrane region" description="Helical" evidence="8">
    <location>
        <begin position="198"/>
        <end position="218"/>
    </location>
</feature>
<evidence type="ECO:0000256" key="3">
    <source>
        <dbReference type="ARBA" id="ARBA00022448"/>
    </source>
</evidence>
<dbReference type="GO" id="GO:0005886">
    <property type="term" value="C:plasma membrane"/>
    <property type="evidence" value="ECO:0007669"/>
    <property type="project" value="TreeGrafter"/>
</dbReference>
<dbReference type="Proteomes" id="UP000187209">
    <property type="component" value="Unassembled WGS sequence"/>
</dbReference>
<accession>A0A1R2CWC7</accession>
<feature type="transmembrane region" description="Helical" evidence="8">
    <location>
        <begin position="119"/>
        <end position="141"/>
    </location>
</feature>
<feature type="transmembrane region" description="Helical" evidence="8">
    <location>
        <begin position="224"/>
        <end position="244"/>
    </location>
</feature>
<keyword evidence="11" id="KW-1185">Reference proteome</keyword>
<comment type="similarity">
    <text evidence="2">Belongs to the ammonia transporter channel (TC 1.A.11.2) family.</text>
</comment>
<dbReference type="PANTHER" id="PTHR11730:SF6">
    <property type="entry name" value="AMMONIUM TRANSPORTER"/>
    <property type="match status" value="1"/>
</dbReference>
<feature type="transmembrane region" description="Helical" evidence="8">
    <location>
        <begin position="88"/>
        <end position="112"/>
    </location>
</feature>
<organism evidence="10 11">
    <name type="scientific">Stentor coeruleus</name>
    <dbReference type="NCBI Taxonomy" id="5963"/>
    <lineage>
        <taxon>Eukaryota</taxon>
        <taxon>Sar</taxon>
        <taxon>Alveolata</taxon>
        <taxon>Ciliophora</taxon>
        <taxon>Postciliodesmatophora</taxon>
        <taxon>Heterotrichea</taxon>
        <taxon>Heterotrichida</taxon>
        <taxon>Stentoridae</taxon>
        <taxon>Stentor</taxon>
    </lineage>
</organism>
<dbReference type="SUPFAM" id="SSF111352">
    <property type="entry name" value="Ammonium transporter"/>
    <property type="match status" value="1"/>
</dbReference>
<dbReference type="InterPro" id="IPR024041">
    <property type="entry name" value="NH4_transpt_AmtB-like_dom"/>
</dbReference>
<keyword evidence="4 8" id="KW-0812">Transmembrane</keyword>
<evidence type="ECO:0000256" key="2">
    <source>
        <dbReference type="ARBA" id="ARBA00005887"/>
    </source>
</evidence>
<dbReference type="OrthoDB" id="411443at2759"/>
<dbReference type="Pfam" id="PF00909">
    <property type="entry name" value="Ammonium_transp"/>
    <property type="match status" value="1"/>
</dbReference>
<name>A0A1R2CWC7_9CILI</name>
<gene>
    <name evidence="10" type="ORF">SteCoe_3760</name>
</gene>
<feature type="transmembrane region" description="Helical" evidence="8">
    <location>
        <begin position="161"/>
        <end position="177"/>
    </location>
</feature>
<feature type="transmembrane region" description="Helical" evidence="8">
    <location>
        <begin position="309"/>
        <end position="328"/>
    </location>
</feature>
<evidence type="ECO:0000256" key="1">
    <source>
        <dbReference type="ARBA" id="ARBA00004141"/>
    </source>
</evidence>
<evidence type="ECO:0000313" key="11">
    <source>
        <dbReference type="Proteomes" id="UP000187209"/>
    </source>
</evidence>
<keyword evidence="5 8" id="KW-1133">Transmembrane helix</keyword>